<gene>
    <name evidence="2" type="ORF">PCASD_05181</name>
</gene>
<name>A0A2N5V3N8_9BASI</name>
<evidence type="ECO:0000313" key="3">
    <source>
        <dbReference type="Proteomes" id="UP000235392"/>
    </source>
</evidence>
<reference evidence="2 3" key="1">
    <citation type="submission" date="2017-11" db="EMBL/GenBank/DDBJ databases">
        <title>De novo assembly and phasing of dikaryotic genomes from two isolates of Puccinia coronata f. sp. avenae, the causal agent of oat crown rust.</title>
        <authorList>
            <person name="Miller M.E."/>
            <person name="Zhang Y."/>
            <person name="Omidvar V."/>
            <person name="Sperschneider J."/>
            <person name="Schwessinger B."/>
            <person name="Raley C."/>
            <person name="Palmer J.M."/>
            <person name="Garnica D."/>
            <person name="Upadhyaya N."/>
            <person name="Rathjen J."/>
            <person name="Taylor J.M."/>
            <person name="Park R.F."/>
            <person name="Dodds P.N."/>
            <person name="Hirsch C.D."/>
            <person name="Kianian S.F."/>
            <person name="Figueroa M."/>
        </authorList>
    </citation>
    <scope>NUCLEOTIDE SEQUENCE [LARGE SCALE GENOMIC DNA]</scope>
    <source>
        <strain evidence="2">12SD80</strain>
    </source>
</reference>
<dbReference type="AlphaFoldDB" id="A0A2N5V3N8"/>
<proteinExistence type="predicted"/>
<feature type="compositionally biased region" description="Basic residues" evidence="1">
    <location>
        <begin position="7"/>
        <end position="16"/>
    </location>
</feature>
<dbReference type="Proteomes" id="UP000235392">
    <property type="component" value="Unassembled WGS sequence"/>
</dbReference>
<comment type="caution">
    <text evidence="2">The sequence shown here is derived from an EMBL/GenBank/DDBJ whole genome shotgun (WGS) entry which is preliminary data.</text>
</comment>
<evidence type="ECO:0000313" key="2">
    <source>
        <dbReference type="EMBL" id="PLW44603.1"/>
    </source>
</evidence>
<dbReference type="EMBL" id="PGCI01000056">
    <property type="protein sequence ID" value="PLW44603.1"/>
    <property type="molecule type" value="Genomic_DNA"/>
</dbReference>
<accession>A0A2N5V3N8</accession>
<sequence>MAISKGSKGRRQRRRREAKEAQEGARLTQKPLKTKPKGKSNNLPIPGTTTEDFQYISSDNKIECLGDNQIKRIDHNDEIQCLTVDNKEIDADHDDKTQFLMPDKKEINVFNSNNLHPNELSQPEVDY</sequence>
<feature type="compositionally biased region" description="Polar residues" evidence="1">
    <location>
        <begin position="39"/>
        <end position="49"/>
    </location>
</feature>
<feature type="region of interest" description="Disordered" evidence="1">
    <location>
        <begin position="1"/>
        <end position="49"/>
    </location>
</feature>
<protein>
    <submittedName>
        <fullName evidence="2">Uncharacterized protein</fullName>
    </submittedName>
</protein>
<evidence type="ECO:0000256" key="1">
    <source>
        <dbReference type="SAM" id="MobiDB-lite"/>
    </source>
</evidence>
<organism evidence="2 3">
    <name type="scientific">Puccinia coronata f. sp. avenae</name>
    <dbReference type="NCBI Taxonomy" id="200324"/>
    <lineage>
        <taxon>Eukaryota</taxon>
        <taxon>Fungi</taxon>
        <taxon>Dikarya</taxon>
        <taxon>Basidiomycota</taxon>
        <taxon>Pucciniomycotina</taxon>
        <taxon>Pucciniomycetes</taxon>
        <taxon>Pucciniales</taxon>
        <taxon>Pucciniaceae</taxon>
        <taxon>Puccinia</taxon>
    </lineage>
</organism>